<organism evidence="1 2">
    <name type="scientific">Bergeyella cardium</name>
    <dbReference type="NCBI Taxonomy" id="1585976"/>
    <lineage>
        <taxon>Bacteria</taxon>
        <taxon>Pseudomonadati</taxon>
        <taxon>Bacteroidota</taxon>
        <taxon>Flavobacteriia</taxon>
        <taxon>Flavobacteriales</taxon>
        <taxon>Weeksellaceae</taxon>
        <taxon>Bergeyella</taxon>
    </lineage>
</organism>
<keyword evidence="2" id="KW-1185">Reference proteome</keyword>
<dbReference type="Proteomes" id="UP000464318">
    <property type="component" value="Chromosome"/>
</dbReference>
<dbReference type="InterPro" id="IPR009465">
    <property type="entry name" value="Spondin_N"/>
</dbReference>
<proteinExistence type="predicted"/>
<protein>
    <submittedName>
        <fullName evidence="1">Uncharacterized protein</fullName>
    </submittedName>
</protein>
<gene>
    <name evidence="1" type="ORF">DBX24_06515</name>
</gene>
<name>A0A6P1QUS7_9FLAO</name>
<evidence type="ECO:0000313" key="1">
    <source>
        <dbReference type="EMBL" id="QHN65559.1"/>
    </source>
</evidence>
<reference evidence="1 2" key="1">
    <citation type="submission" date="2018-04" db="EMBL/GenBank/DDBJ databases">
        <title>Characteristic and Complete Genome Sequencing of A Novel Member of Infective Endocarditis Causative Bacteria: Bergeyella cardium QL-PH.</title>
        <authorList>
            <person name="Pan H."/>
            <person name="Sun E."/>
            <person name="Zhang Y."/>
        </authorList>
    </citation>
    <scope>NUCLEOTIDE SEQUENCE [LARGE SCALE GENOMIC DNA]</scope>
    <source>
        <strain evidence="1 2">HPQL</strain>
    </source>
</reference>
<dbReference type="KEGG" id="bcad:DBX24_06515"/>
<dbReference type="Gene3D" id="2.60.40.2130">
    <property type="entry name" value="F-spondin domain"/>
    <property type="match status" value="2"/>
</dbReference>
<evidence type="ECO:0000313" key="2">
    <source>
        <dbReference type="Proteomes" id="UP000464318"/>
    </source>
</evidence>
<dbReference type="OrthoDB" id="1013900at2"/>
<accession>A0A6P1QUS7</accession>
<dbReference type="AlphaFoldDB" id="A0A6P1QUS7"/>
<dbReference type="PROSITE" id="PS51257">
    <property type="entry name" value="PROKAR_LIPOPROTEIN"/>
    <property type="match status" value="1"/>
</dbReference>
<sequence length="415" mass="45567">MRKNVLKVATIATGIVSVSFLSSCHNRDNMMSDDAKSKMERTITFENIITPKEFSQSGTFKGIKPGESVSITFSAGKTQRLMFTTMFANSYDWFFASKQPGIKLFDDNGNAITGDVSSQLTVWDNGTKDEITGTPEDKVIETRGNVLKVRELMKAELSYNESTSVFTLKITNTSEGKLAGANLRDKTQNLTPFSDGVWVVSNYDGQKLLSEKPFFTVKEKTNPEITDVAQMGDITKLYNKVKANTGIITGLSPALVVVYTGEKNPLYELNKKDQGLGLKELSQKGDFSKLQESLKKDKSVKEVYIAGNTPVAPGQKMMATYKVETGAKVAYATMFGFSNDWFYTNEQNISAEHKGDVTNRTSLFDSGTGVDQFPGAGNRQALFGGTPEKENNPIQKVGNKFPVPAVANTLKITIN</sequence>
<dbReference type="NCBIfam" id="NF038123">
    <property type="entry name" value="NF038123_dom"/>
    <property type="match status" value="2"/>
</dbReference>
<dbReference type="EMBL" id="CP029149">
    <property type="protein sequence ID" value="QHN65559.1"/>
    <property type="molecule type" value="Genomic_DNA"/>
</dbReference>
<dbReference type="RefSeq" id="WP_160224351.1">
    <property type="nucleotide sequence ID" value="NZ_CP029149.1"/>
</dbReference>
<dbReference type="InterPro" id="IPR038678">
    <property type="entry name" value="Spondin_N_sf"/>
</dbReference>